<dbReference type="OrthoDB" id="331948at2759"/>
<dbReference type="EMBL" id="CADCXU010026764">
    <property type="protein sequence ID" value="CAB0013471.1"/>
    <property type="molecule type" value="Genomic_DNA"/>
</dbReference>
<protein>
    <recommendedName>
        <fullName evidence="7">Palmitoyltransferase</fullName>
        <ecNumber evidence="7">2.3.1.225</ecNumber>
    </recommendedName>
</protein>
<name>A0A6H5HCH2_9HEMI</name>
<evidence type="ECO:0000259" key="8">
    <source>
        <dbReference type="Pfam" id="PF01529"/>
    </source>
</evidence>
<keyword evidence="3 7" id="KW-0812">Transmembrane</keyword>
<feature type="domain" description="Palmitoyltransferase DHHC" evidence="8">
    <location>
        <begin position="110"/>
        <end position="157"/>
    </location>
</feature>
<gene>
    <name evidence="9" type="ORF">NTEN_LOCUS18082</name>
</gene>
<evidence type="ECO:0000256" key="5">
    <source>
        <dbReference type="ARBA" id="ARBA00023136"/>
    </source>
</evidence>
<evidence type="ECO:0000256" key="6">
    <source>
        <dbReference type="ARBA" id="ARBA00023315"/>
    </source>
</evidence>
<evidence type="ECO:0000313" key="9">
    <source>
        <dbReference type="EMBL" id="CAB0013471.1"/>
    </source>
</evidence>
<dbReference type="AlphaFoldDB" id="A0A6H5HCH2"/>
<evidence type="ECO:0000256" key="1">
    <source>
        <dbReference type="ARBA" id="ARBA00004141"/>
    </source>
</evidence>
<comment type="caution">
    <text evidence="7">Lacks conserved residue(s) required for the propagation of feature annotation.</text>
</comment>
<dbReference type="GO" id="GO:0019706">
    <property type="term" value="F:protein-cysteine S-palmitoyltransferase activity"/>
    <property type="evidence" value="ECO:0007669"/>
    <property type="project" value="UniProtKB-EC"/>
</dbReference>
<proteinExistence type="inferred from homology"/>
<dbReference type="GO" id="GO:0016020">
    <property type="term" value="C:membrane"/>
    <property type="evidence" value="ECO:0007669"/>
    <property type="project" value="UniProtKB-SubCell"/>
</dbReference>
<evidence type="ECO:0000256" key="3">
    <source>
        <dbReference type="ARBA" id="ARBA00022692"/>
    </source>
</evidence>
<feature type="transmembrane region" description="Helical" evidence="7">
    <location>
        <begin position="123"/>
        <end position="146"/>
    </location>
</feature>
<comment type="catalytic activity">
    <reaction evidence="7">
        <text>L-cysteinyl-[protein] + hexadecanoyl-CoA = S-hexadecanoyl-L-cysteinyl-[protein] + CoA</text>
        <dbReference type="Rhea" id="RHEA:36683"/>
        <dbReference type="Rhea" id="RHEA-COMP:10131"/>
        <dbReference type="Rhea" id="RHEA-COMP:11032"/>
        <dbReference type="ChEBI" id="CHEBI:29950"/>
        <dbReference type="ChEBI" id="CHEBI:57287"/>
        <dbReference type="ChEBI" id="CHEBI:57379"/>
        <dbReference type="ChEBI" id="CHEBI:74151"/>
        <dbReference type="EC" id="2.3.1.225"/>
    </reaction>
</comment>
<dbReference type="PANTHER" id="PTHR12246">
    <property type="entry name" value="PALMITOYLTRANSFERASE ZDHHC16"/>
    <property type="match status" value="1"/>
</dbReference>
<keyword evidence="4 7" id="KW-1133">Transmembrane helix</keyword>
<dbReference type="InterPro" id="IPR039859">
    <property type="entry name" value="PFA4/ZDH16/20/ERF2-like"/>
</dbReference>
<comment type="domain">
    <text evidence="7">The DHHC domain is required for palmitoyltransferase activity.</text>
</comment>
<dbReference type="Pfam" id="PF01529">
    <property type="entry name" value="DHHC"/>
    <property type="match status" value="1"/>
</dbReference>
<reference evidence="9 10" key="1">
    <citation type="submission" date="2020-02" db="EMBL/GenBank/DDBJ databases">
        <authorList>
            <person name="Ferguson B K."/>
        </authorList>
    </citation>
    <scope>NUCLEOTIDE SEQUENCE [LARGE SCALE GENOMIC DNA]</scope>
</reference>
<evidence type="ECO:0000256" key="7">
    <source>
        <dbReference type="RuleBase" id="RU079119"/>
    </source>
</evidence>
<accession>A0A6H5HCH2</accession>
<comment type="similarity">
    <text evidence="7">Belongs to the DHHC palmitoyltransferase family.</text>
</comment>
<dbReference type="EC" id="2.3.1.225" evidence="7"/>
<keyword evidence="10" id="KW-1185">Reference proteome</keyword>
<keyword evidence="2 7" id="KW-0808">Transferase</keyword>
<organism evidence="9 10">
    <name type="scientific">Nesidiocoris tenuis</name>
    <dbReference type="NCBI Taxonomy" id="355587"/>
    <lineage>
        <taxon>Eukaryota</taxon>
        <taxon>Metazoa</taxon>
        <taxon>Ecdysozoa</taxon>
        <taxon>Arthropoda</taxon>
        <taxon>Hexapoda</taxon>
        <taxon>Insecta</taxon>
        <taxon>Pterygota</taxon>
        <taxon>Neoptera</taxon>
        <taxon>Paraneoptera</taxon>
        <taxon>Hemiptera</taxon>
        <taxon>Heteroptera</taxon>
        <taxon>Panheteroptera</taxon>
        <taxon>Cimicomorpha</taxon>
        <taxon>Miridae</taxon>
        <taxon>Dicyphina</taxon>
        <taxon>Nesidiocoris</taxon>
    </lineage>
</organism>
<evidence type="ECO:0000313" key="10">
    <source>
        <dbReference type="Proteomes" id="UP000479000"/>
    </source>
</evidence>
<dbReference type="InterPro" id="IPR001594">
    <property type="entry name" value="Palmitoyltrfase_DHHC"/>
</dbReference>
<comment type="subcellular location">
    <subcellularLocation>
        <location evidence="1">Membrane</location>
        <topology evidence="1">Multi-pass membrane protein</topology>
    </subcellularLocation>
</comment>
<feature type="non-terminal residue" evidence="9">
    <location>
        <position position="208"/>
    </location>
</feature>
<keyword evidence="6 7" id="KW-0012">Acyltransferase</keyword>
<dbReference type="PROSITE" id="PS50216">
    <property type="entry name" value="DHHC"/>
    <property type="match status" value="1"/>
</dbReference>
<keyword evidence="5 7" id="KW-0472">Membrane</keyword>
<sequence>MKKTPHFRNVKNIHIFCKLNLRSDFRYSEGHETSNNSAVLRVKFVLRRLRCRTHGGRYHDIVHHRPSVLVEEKSPNCRRPRHRRQLAQSQYTFSLLHGRQNQTGLLSQAWLNNCVGHYNHRYFFMYMVFIALSTLFIMIFGAEIAYKEVWLQTSDDEIYGHPVRFNDTQIIPVPEWDNTTNREIPIEEEVHERTWRRRAITFMAFICS</sequence>
<evidence type="ECO:0000256" key="2">
    <source>
        <dbReference type="ARBA" id="ARBA00022679"/>
    </source>
</evidence>
<dbReference type="Proteomes" id="UP000479000">
    <property type="component" value="Unassembled WGS sequence"/>
</dbReference>
<evidence type="ECO:0000256" key="4">
    <source>
        <dbReference type="ARBA" id="ARBA00022989"/>
    </source>
</evidence>